<accession>H3ZC65</accession>
<evidence type="ECO:0000313" key="2">
    <source>
        <dbReference type="EMBL" id="EHR41910.1"/>
    </source>
</evidence>
<dbReference type="AlphaFoldDB" id="H3ZC65"/>
<sequence length="67" mass="7569">MLVESKSSDDSQEMDKLRHFDVSFACSELVDIAGIRSAIFQWKHDENEKSNEVLPKAAAKQSQLDKS</sequence>
<name>H3ZC65_9ALTE</name>
<dbReference type="EMBL" id="AHTH01000009">
    <property type="protein sequence ID" value="EHR41910.1"/>
    <property type="molecule type" value="Genomic_DNA"/>
</dbReference>
<dbReference type="Proteomes" id="UP000012046">
    <property type="component" value="Unassembled WGS sequence"/>
</dbReference>
<feature type="region of interest" description="Disordered" evidence="1">
    <location>
        <begin position="48"/>
        <end position="67"/>
    </location>
</feature>
<comment type="caution">
    <text evidence="2">The sequence shown here is derived from an EMBL/GenBank/DDBJ whole genome shotgun (WGS) entry which is preliminary data.</text>
</comment>
<organism evidence="2 3">
    <name type="scientific">Alishewanella jeotgali KCTC 22429</name>
    <dbReference type="NCBI Taxonomy" id="1129374"/>
    <lineage>
        <taxon>Bacteria</taxon>
        <taxon>Pseudomonadati</taxon>
        <taxon>Pseudomonadota</taxon>
        <taxon>Gammaproteobacteria</taxon>
        <taxon>Alteromonadales</taxon>
        <taxon>Alteromonadaceae</taxon>
        <taxon>Alishewanella</taxon>
    </lineage>
</organism>
<evidence type="ECO:0000313" key="3">
    <source>
        <dbReference type="Proteomes" id="UP000012046"/>
    </source>
</evidence>
<protein>
    <submittedName>
        <fullName evidence="2">Uncharacterized protein</fullName>
    </submittedName>
</protein>
<evidence type="ECO:0000256" key="1">
    <source>
        <dbReference type="SAM" id="MobiDB-lite"/>
    </source>
</evidence>
<keyword evidence="3" id="KW-1185">Reference proteome</keyword>
<proteinExistence type="predicted"/>
<reference evidence="2 3" key="1">
    <citation type="journal article" date="2012" name="J. Bacteriol.">
        <title>Genome Sequence of Extracellular-Protease-Producing Alishewanella jeotgali Isolated from Traditional Korean Fermented Seafood.</title>
        <authorList>
            <person name="Jung J."/>
            <person name="Chun J."/>
            <person name="Park W."/>
        </authorList>
    </citation>
    <scope>NUCLEOTIDE SEQUENCE [LARGE SCALE GENOMIC DNA]</scope>
    <source>
        <strain evidence="2 3">KCTC 22429</strain>
    </source>
</reference>
<gene>
    <name evidence="2" type="ORF">AJE_04675</name>
</gene>